<dbReference type="GO" id="GO:0005737">
    <property type="term" value="C:cytoplasm"/>
    <property type="evidence" value="ECO:0007669"/>
    <property type="project" value="TreeGrafter"/>
</dbReference>
<dbReference type="RefSeq" id="XP_018148972.1">
    <property type="nucleotide sequence ID" value="XM_018280699.1"/>
</dbReference>
<protein>
    <submittedName>
        <fullName evidence="5">NAD(P)-binding Rossmann-fold containing protein</fullName>
    </submittedName>
</protein>
<evidence type="ECO:0000313" key="6">
    <source>
        <dbReference type="Proteomes" id="UP000078397"/>
    </source>
</evidence>
<dbReference type="Gene3D" id="3.40.50.720">
    <property type="entry name" value="NAD(P)-binding Rossmann-like Domain"/>
    <property type="match status" value="1"/>
</dbReference>
<sequence length="303" mass="33004">MALNVSGKTAIVTGAGSGINLAFAQLLLRSNCNVVFADLALRPEAEEVVKTHIDGSNGPRAIFQRTDVTDWVQLEAMFDVAEQTFGAVDIVCPGAGVYEPPFSNFWIPPGTGVTKDDPRGSRYAAMDINVTHPIRCTQIAIAHFIKHSRPGAVVHISSIAAQRPFLQCPLYVASKAAISGFVRSLALLETPKSTELPSIRVNCVAPGLIKTPLWTENPEKLRWIDVEQDEWVTAEDVAQVMLDLVQKEEYVGGTVLEVGQNQVRRVEVLNDPGPKGAGHTVSAADVGEKEVWDRLTRPSWGQW</sequence>
<comment type="similarity">
    <text evidence="1 4">Belongs to the short-chain dehydrogenases/reductases (SDR) family.</text>
</comment>
<dbReference type="InterPro" id="IPR020904">
    <property type="entry name" value="Sc_DH/Rdtase_CS"/>
</dbReference>
<proteinExistence type="inferred from homology"/>
<dbReference type="OrthoDB" id="37659at2759"/>
<evidence type="ECO:0000256" key="3">
    <source>
        <dbReference type="ARBA" id="ARBA00023002"/>
    </source>
</evidence>
<dbReference type="PANTHER" id="PTHR44229:SF4">
    <property type="entry name" value="15-HYDROXYPROSTAGLANDIN DEHYDROGENASE [NAD(+)]"/>
    <property type="match status" value="1"/>
</dbReference>
<evidence type="ECO:0000256" key="2">
    <source>
        <dbReference type="ARBA" id="ARBA00022857"/>
    </source>
</evidence>
<dbReference type="GeneID" id="28844693"/>
<accession>A0A179G6T5</accession>
<keyword evidence="2" id="KW-0521">NADP</keyword>
<dbReference type="AlphaFoldDB" id="A0A179G6T5"/>
<dbReference type="InterPro" id="IPR036291">
    <property type="entry name" value="NAD(P)-bd_dom_sf"/>
</dbReference>
<dbReference type="InterPro" id="IPR002347">
    <property type="entry name" value="SDR_fam"/>
</dbReference>
<dbReference type="Pfam" id="PF00106">
    <property type="entry name" value="adh_short"/>
    <property type="match status" value="1"/>
</dbReference>
<dbReference type="PRINTS" id="PR00081">
    <property type="entry name" value="GDHRDH"/>
</dbReference>
<dbReference type="KEGG" id="pchm:VFPPC_00737"/>
<gene>
    <name evidence="5" type="ORF">VFPPC_00737</name>
</gene>
<evidence type="ECO:0000256" key="1">
    <source>
        <dbReference type="ARBA" id="ARBA00006484"/>
    </source>
</evidence>
<dbReference type="EMBL" id="LSBJ02000001">
    <property type="protein sequence ID" value="OAQ72889.1"/>
    <property type="molecule type" value="Genomic_DNA"/>
</dbReference>
<dbReference type="STRING" id="1380566.A0A179G6T5"/>
<dbReference type="FunFam" id="3.40.50.720:FF:000643">
    <property type="entry name" value="Short chain dehydrogenase/reductase family oxidoreductase, putative"/>
    <property type="match status" value="1"/>
</dbReference>
<keyword evidence="3" id="KW-0560">Oxidoreductase</keyword>
<evidence type="ECO:0000313" key="5">
    <source>
        <dbReference type="EMBL" id="OAQ72889.1"/>
    </source>
</evidence>
<dbReference type="PANTHER" id="PTHR44229">
    <property type="entry name" value="15-HYDROXYPROSTAGLANDIN DEHYDROGENASE [NAD(+)]"/>
    <property type="match status" value="1"/>
</dbReference>
<dbReference type="PRINTS" id="PR00080">
    <property type="entry name" value="SDRFAMILY"/>
</dbReference>
<comment type="caution">
    <text evidence="5">The sequence shown here is derived from an EMBL/GenBank/DDBJ whole genome shotgun (WGS) entry which is preliminary data.</text>
</comment>
<evidence type="ECO:0000256" key="4">
    <source>
        <dbReference type="RuleBase" id="RU000363"/>
    </source>
</evidence>
<dbReference type="Proteomes" id="UP000078397">
    <property type="component" value="Unassembled WGS sequence"/>
</dbReference>
<dbReference type="PROSITE" id="PS00061">
    <property type="entry name" value="ADH_SHORT"/>
    <property type="match status" value="1"/>
</dbReference>
<reference evidence="5 6" key="1">
    <citation type="journal article" date="2016" name="PLoS Pathog.">
        <title>Biosynthesis of antibiotic leucinostatins in bio-control fungus Purpureocillium lilacinum and their inhibition on phytophthora revealed by genome mining.</title>
        <authorList>
            <person name="Wang G."/>
            <person name="Liu Z."/>
            <person name="Lin R."/>
            <person name="Li E."/>
            <person name="Mao Z."/>
            <person name="Ling J."/>
            <person name="Yang Y."/>
            <person name="Yin W.B."/>
            <person name="Xie B."/>
        </authorList>
    </citation>
    <scope>NUCLEOTIDE SEQUENCE [LARGE SCALE GENOMIC DNA]</scope>
    <source>
        <strain evidence="5">170</strain>
    </source>
</reference>
<dbReference type="GO" id="GO:0016616">
    <property type="term" value="F:oxidoreductase activity, acting on the CH-OH group of donors, NAD or NADP as acceptor"/>
    <property type="evidence" value="ECO:0007669"/>
    <property type="project" value="TreeGrafter"/>
</dbReference>
<keyword evidence="6" id="KW-1185">Reference proteome</keyword>
<organism evidence="5 6">
    <name type="scientific">Pochonia chlamydosporia 170</name>
    <dbReference type="NCBI Taxonomy" id="1380566"/>
    <lineage>
        <taxon>Eukaryota</taxon>
        <taxon>Fungi</taxon>
        <taxon>Dikarya</taxon>
        <taxon>Ascomycota</taxon>
        <taxon>Pezizomycotina</taxon>
        <taxon>Sordariomycetes</taxon>
        <taxon>Hypocreomycetidae</taxon>
        <taxon>Hypocreales</taxon>
        <taxon>Clavicipitaceae</taxon>
        <taxon>Pochonia</taxon>
    </lineage>
</organism>
<dbReference type="SUPFAM" id="SSF51735">
    <property type="entry name" value="NAD(P)-binding Rossmann-fold domains"/>
    <property type="match status" value="1"/>
</dbReference>
<name>A0A179G6T5_METCM</name>